<comment type="cofactor">
    <cofactor evidence="1">
        <name>Zn(2+)</name>
        <dbReference type="ChEBI" id="CHEBI:29105"/>
    </cofactor>
</comment>
<evidence type="ECO:0000256" key="8">
    <source>
        <dbReference type="ARBA" id="ARBA00022737"/>
    </source>
</evidence>
<evidence type="ECO:0000256" key="4">
    <source>
        <dbReference type="ARBA" id="ARBA00022475"/>
    </source>
</evidence>
<organism evidence="18 19">
    <name type="scientific">Rugosimonospora acidiphila</name>
    <dbReference type="NCBI Taxonomy" id="556531"/>
    <lineage>
        <taxon>Bacteria</taxon>
        <taxon>Bacillati</taxon>
        <taxon>Actinomycetota</taxon>
        <taxon>Actinomycetes</taxon>
        <taxon>Micromonosporales</taxon>
        <taxon>Micromonosporaceae</taxon>
        <taxon>Rugosimonospora</taxon>
    </lineage>
</organism>
<evidence type="ECO:0000256" key="12">
    <source>
        <dbReference type="ARBA" id="ARBA00023049"/>
    </source>
</evidence>
<dbReference type="PANTHER" id="PTHR39188:SF3">
    <property type="entry name" value="STAGE IV SPORULATION PROTEIN FB"/>
    <property type="match status" value="1"/>
</dbReference>
<keyword evidence="5" id="KW-0645">Protease</keyword>
<sequence>MEDRVAPPPTGGTPAGSQPPRATRTVGIPLGRVAGVPVFLTASWFVLAVLVTFTYGGYVALRRPDLSTPLAYIIGFGLVICLLVSVLLHELGHALTARRFGIGVRGITLEMLGGYTEMDRDSPRPGVEAIVSLVGPAVSFALGLLATLVTLLLPDGGVVHELAFQLAFSNLVVAVFNVLPGLPLDGGRALRAGVWAASHDRHLGDRVAGWTGRVVAVASLVTALVLYLSHILLWLGLIITVLVAWTLWSGATQSIRFGRIGVRLPLVNAGRLAHPLFAVLTGTPLAEALRRYGQAGQNPQGPGAPGQPVDATGQPAGGPPFPPPAHQGAEPLSSSPSAAEGTLPPPPPVLVVVNSAGQLLGVVNDAAVAAVPVERRAWVAVDTVAAGLDRARVLPASLGGMDLVEAVQANPASEYVVTLGEDVVGVLRVADLMRVLEPRGQTR</sequence>
<dbReference type="EMBL" id="BAABJQ010000003">
    <property type="protein sequence ID" value="GAA5181124.1"/>
    <property type="molecule type" value="Genomic_DNA"/>
</dbReference>
<dbReference type="PIRSF" id="PIRSF006404">
    <property type="entry name" value="UCP006404_Pept_M50_CBS"/>
    <property type="match status" value="1"/>
</dbReference>
<evidence type="ECO:0000259" key="17">
    <source>
        <dbReference type="Pfam" id="PF02163"/>
    </source>
</evidence>
<evidence type="ECO:0000256" key="15">
    <source>
        <dbReference type="SAM" id="MobiDB-lite"/>
    </source>
</evidence>
<evidence type="ECO:0000256" key="3">
    <source>
        <dbReference type="ARBA" id="ARBA00007931"/>
    </source>
</evidence>
<dbReference type="PANTHER" id="PTHR39188">
    <property type="entry name" value="MEMBRANE-ASSOCIATED ZINC METALLOPROTEASE M50B"/>
    <property type="match status" value="1"/>
</dbReference>
<feature type="transmembrane region" description="Helical" evidence="16">
    <location>
        <begin position="130"/>
        <end position="153"/>
    </location>
</feature>
<dbReference type="CDD" id="cd06164">
    <property type="entry name" value="S2P-M50_SpoIVFB_CBS"/>
    <property type="match status" value="1"/>
</dbReference>
<evidence type="ECO:0000256" key="10">
    <source>
        <dbReference type="ARBA" id="ARBA00022833"/>
    </source>
</evidence>
<keyword evidence="13" id="KW-0129">CBS domain</keyword>
<feature type="compositionally biased region" description="Low complexity" evidence="15">
    <location>
        <begin position="326"/>
        <end position="340"/>
    </location>
</feature>
<feature type="compositionally biased region" description="Low complexity" evidence="15">
    <location>
        <begin position="294"/>
        <end position="314"/>
    </location>
</feature>
<evidence type="ECO:0000256" key="16">
    <source>
        <dbReference type="SAM" id="Phobius"/>
    </source>
</evidence>
<evidence type="ECO:0000313" key="19">
    <source>
        <dbReference type="Proteomes" id="UP001501570"/>
    </source>
</evidence>
<protein>
    <recommendedName>
        <fullName evidence="17">Peptidase M50 domain-containing protein</fullName>
    </recommendedName>
</protein>
<keyword evidence="19" id="KW-1185">Reference proteome</keyword>
<dbReference type="Pfam" id="PF02163">
    <property type="entry name" value="Peptidase_M50"/>
    <property type="match status" value="1"/>
</dbReference>
<feature type="region of interest" description="Disordered" evidence="15">
    <location>
        <begin position="294"/>
        <end position="343"/>
    </location>
</feature>
<proteinExistence type="inferred from homology"/>
<comment type="similarity">
    <text evidence="3">Belongs to the peptidase M50B family.</text>
</comment>
<evidence type="ECO:0000256" key="6">
    <source>
        <dbReference type="ARBA" id="ARBA00022692"/>
    </source>
</evidence>
<evidence type="ECO:0000256" key="5">
    <source>
        <dbReference type="ARBA" id="ARBA00022670"/>
    </source>
</evidence>
<feature type="transmembrane region" description="Helical" evidence="16">
    <location>
        <begin position="165"/>
        <end position="186"/>
    </location>
</feature>
<feature type="transmembrane region" description="Helical" evidence="16">
    <location>
        <begin position="231"/>
        <end position="251"/>
    </location>
</feature>
<dbReference type="InterPro" id="IPR016483">
    <property type="entry name" value="UCP006404_Pept_M50_CBS"/>
</dbReference>
<keyword evidence="8" id="KW-0677">Repeat</keyword>
<gene>
    <name evidence="18" type="ORF">GCM10023322_15070</name>
</gene>
<feature type="transmembrane region" description="Helical" evidence="16">
    <location>
        <begin position="33"/>
        <end position="58"/>
    </location>
</feature>
<evidence type="ECO:0000256" key="9">
    <source>
        <dbReference type="ARBA" id="ARBA00022801"/>
    </source>
</evidence>
<keyword evidence="14 16" id="KW-0472">Membrane</keyword>
<keyword evidence="7" id="KW-0479">Metal-binding</keyword>
<reference evidence="19" key="1">
    <citation type="journal article" date="2019" name="Int. J. Syst. Evol. Microbiol.">
        <title>The Global Catalogue of Microorganisms (GCM) 10K type strain sequencing project: providing services to taxonomists for standard genome sequencing and annotation.</title>
        <authorList>
            <consortium name="The Broad Institute Genomics Platform"/>
            <consortium name="The Broad Institute Genome Sequencing Center for Infectious Disease"/>
            <person name="Wu L."/>
            <person name="Ma J."/>
        </authorList>
    </citation>
    <scope>NUCLEOTIDE SEQUENCE [LARGE SCALE GENOMIC DNA]</scope>
    <source>
        <strain evidence="19">JCM 18304</strain>
    </source>
</reference>
<feature type="region of interest" description="Disordered" evidence="15">
    <location>
        <begin position="1"/>
        <end position="22"/>
    </location>
</feature>
<feature type="transmembrane region" description="Helical" evidence="16">
    <location>
        <begin position="70"/>
        <end position="89"/>
    </location>
</feature>
<keyword evidence="9" id="KW-0378">Hydrolase</keyword>
<feature type="domain" description="Peptidase M50" evidence="17">
    <location>
        <begin position="78"/>
        <end position="152"/>
    </location>
</feature>
<name>A0ABP9RNJ4_9ACTN</name>
<evidence type="ECO:0000256" key="14">
    <source>
        <dbReference type="ARBA" id="ARBA00023136"/>
    </source>
</evidence>
<evidence type="ECO:0000256" key="13">
    <source>
        <dbReference type="ARBA" id="ARBA00023122"/>
    </source>
</evidence>
<comment type="subcellular location">
    <subcellularLocation>
        <location evidence="2">Cell membrane</location>
        <topology evidence="2">Multi-pass membrane protein</topology>
    </subcellularLocation>
</comment>
<evidence type="ECO:0000313" key="18">
    <source>
        <dbReference type="EMBL" id="GAA5181124.1"/>
    </source>
</evidence>
<evidence type="ECO:0000256" key="2">
    <source>
        <dbReference type="ARBA" id="ARBA00004651"/>
    </source>
</evidence>
<keyword evidence="11 16" id="KW-1133">Transmembrane helix</keyword>
<keyword evidence="10" id="KW-0862">Zinc</keyword>
<keyword evidence="6 16" id="KW-0812">Transmembrane</keyword>
<keyword evidence="12" id="KW-0482">Metalloprotease</keyword>
<dbReference type="InterPro" id="IPR008915">
    <property type="entry name" value="Peptidase_M50"/>
</dbReference>
<evidence type="ECO:0000256" key="7">
    <source>
        <dbReference type="ARBA" id="ARBA00022723"/>
    </source>
</evidence>
<keyword evidence="4" id="KW-1003">Cell membrane</keyword>
<accession>A0ABP9RNJ4</accession>
<evidence type="ECO:0000256" key="11">
    <source>
        <dbReference type="ARBA" id="ARBA00022989"/>
    </source>
</evidence>
<feature type="compositionally biased region" description="Pro residues" evidence="15">
    <location>
        <begin position="1"/>
        <end position="11"/>
    </location>
</feature>
<dbReference type="Proteomes" id="UP001501570">
    <property type="component" value="Unassembled WGS sequence"/>
</dbReference>
<evidence type="ECO:0000256" key="1">
    <source>
        <dbReference type="ARBA" id="ARBA00001947"/>
    </source>
</evidence>
<comment type="caution">
    <text evidence="18">The sequence shown here is derived from an EMBL/GenBank/DDBJ whole genome shotgun (WGS) entry which is preliminary data.</text>
</comment>